<dbReference type="STRING" id="582675.SAMN05192565_107137"/>
<evidence type="ECO:0000256" key="1">
    <source>
        <dbReference type="ARBA" id="ARBA00009387"/>
    </source>
</evidence>
<feature type="domain" description="Transglycosylase SLT" evidence="3">
    <location>
        <begin position="31"/>
        <end position="76"/>
    </location>
</feature>
<protein>
    <submittedName>
        <fullName evidence="4">Transglycosylase SLT domain-containing protein</fullName>
    </submittedName>
</protein>
<dbReference type="InterPro" id="IPR008258">
    <property type="entry name" value="Transglycosylase_SLT_dom_1"/>
</dbReference>
<gene>
    <name evidence="4" type="ORF">SAMN05192565_107137</name>
</gene>
<evidence type="ECO:0000313" key="4">
    <source>
        <dbReference type="EMBL" id="SFG64793.1"/>
    </source>
</evidence>
<dbReference type="SUPFAM" id="SSF53955">
    <property type="entry name" value="Lysozyme-like"/>
    <property type="match status" value="1"/>
</dbReference>
<name>A0A1I2TIV7_9HYPH</name>
<sequence length="259" mass="25976">MPFDPKVASAIEGAAQRYGLALAYPGYMERMAGIESSGNPAAYNPSGAAGLFQFMPKTASAYGLANPYDAAEASDAAARLTLDNAKVLRRALNREPTAGELYLAHQQGAGGASKILTNPDASAASLVGTKAVTQNGGSAGETAAQFGGRWTGKFDGSGPAMSMPGEVAPTTARAPFDLSGPASSAAPAPTMPAEAPKTDNGPDLGSIMRLLSASQGAAAPQPGAEAAPAPALPAPQPAPAPRPAAFDATKFLSLLPTRR</sequence>
<evidence type="ECO:0000259" key="3">
    <source>
        <dbReference type="Pfam" id="PF01464"/>
    </source>
</evidence>
<dbReference type="Proteomes" id="UP000199229">
    <property type="component" value="Unassembled WGS sequence"/>
</dbReference>
<dbReference type="AlphaFoldDB" id="A0A1I2TIV7"/>
<feature type="region of interest" description="Disordered" evidence="2">
    <location>
        <begin position="156"/>
        <end position="244"/>
    </location>
</feature>
<feature type="compositionally biased region" description="Pro residues" evidence="2">
    <location>
        <begin position="230"/>
        <end position="242"/>
    </location>
</feature>
<keyword evidence="5" id="KW-1185">Reference proteome</keyword>
<proteinExistence type="inferred from homology"/>
<dbReference type="RefSeq" id="WP_091970721.1">
    <property type="nucleotide sequence ID" value="NZ_FOPM01000007.1"/>
</dbReference>
<feature type="compositionally biased region" description="Low complexity" evidence="2">
    <location>
        <begin position="179"/>
        <end position="195"/>
    </location>
</feature>
<accession>A0A1I2TIV7</accession>
<dbReference type="InterPro" id="IPR023346">
    <property type="entry name" value="Lysozyme-like_dom_sf"/>
</dbReference>
<dbReference type="Gene3D" id="1.10.530.10">
    <property type="match status" value="1"/>
</dbReference>
<evidence type="ECO:0000313" key="5">
    <source>
        <dbReference type="Proteomes" id="UP000199229"/>
    </source>
</evidence>
<dbReference type="Pfam" id="PF01464">
    <property type="entry name" value="SLT"/>
    <property type="match status" value="1"/>
</dbReference>
<comment type="similarity">
    <text evidence="1">Belongs to the virb1 family.</text>
</comment>
<reference evidence="5" key="1">
    <citation type="submission" date="2016-10" db="EMBL/GenBank/DDBJ databases">
        <authorList>
            <person name="Varghese N."/>
            <person name="Submissions S."/>
        </authorList>
    </citation>
    <scope>NUCLEOTIDE SEQUENCE [LARGE SCALE GENOMIC DNA]</scope>
    <source>
        <strain evidence="5">Gh-105</strain>
    </source>
</reference>
<dbReference type="EMBL" id="FOPM01000007">
    <property type="protein sequence ID" value="SFG64793.1"/>
    <property type="molecule type" value="Genomic_DNA"/>
</dbReference>
<dbReference type="OrthoDB" id="9805070at2"/>
<feature type="compositionally biased region" description="Low complexity" evidence="2">
    <location>
        <begin position="213"/>
        <end position="229"/>
    </location>
</feature>
<evidence type="ECO:0000256" key="2">
    <source>
        <dbReference type="SAM" id="MobiDB-lite"/>
    </source>
</evidence>
<organism evidence="4 5">
    <name type="scientific">Methylobacterium gossipiicola</name>
    <dbReference type="NCBI Taxonomy" id="582675"/>
    <lineage>
        <taxon>Bacteria</taxon>
        <taxon>Pseudomonadati</taxon>
        <taxon>Pseudomonadota</taxon>
        <taxon>Alphaproteobacteria</taxon>
        <taxon>Hyphomicrobiales</taxon>
        <taxon>Methylobacteriaceae</taxon>
        <taxon>Methylobacterium</taxon>
    </lineage>
</organism>